<comment type="caution">
    <text evidence="8">The sequence shown here is derived from an EMBL/GenBank/DDBJ whole genome shotgun (WGS) entry which is preliminary data.</text>
</comment>
<keyword evidence="6" id="KW-0812">Transmembrane</keyword>
<dbReference type="GO" id="GO:0031012">
    <property type="term" value="C:extracellular matrix"/>
    <property type="evidence" value="ECO:0007669"/>
    <property type="project" value="TreeGrafter"/>
</dbReference>
<organism evidence="8 9">
    <name type="scientific">Camelus dromedarius</name>
    <name type="common">Dromedary</name>
    <name type="synonym">Arabian camel</name>
    <dbReference type="NCBI Taxonomy" id="9838"/>
    <lineage>
        <taxon>Eukaryota</taxon>
        <taxon>Metazoa</taxon>
        <taxon>Chordata</taxon>
        <taxon>Craniata</taxon>
        <taxon>Vertebrata</taxon>
        <taxon>Euteleostomi</taxon>
        <taxon>Mammalia</taxon>
        <taxon>Eutheria</taxon>
        <taxon>Laurasiatheria</taxon>
        <taxon>Artiodactyla</taxon>
        <taxon>Tylopoda</taxon>
        <taxon>Camelidae</taxon>
        <taxon>Camelus</taxon>
    </lineage>
</organism>
<accession>A0A5N4CGR2</accession>
<keyword evidence="6" id="KW-1133">Transmembrane helix</keyword>
<feature type="domain" description="CTCK" evidence="7">
    <location>
        <begin position="297"/>
        <end position="371"/>
    </location>
</feature>
<dbReference type="Proteomes" id="UP000299084">
    <property type="component" value="Unassembled WGS sequence"/>
</dbReference>
<name>A0A5N4CGR2_CAMDR</name>
<dbReference type="PROSITE" id="PS01185">
    <property type="entry name" value="CTCK_1"/>
    <property type="match status" value="1"/>
</dbReference>
<proteinExistence type="predicted"/>
<dbReference type="Pfam" id="PF19035">
    <property type="entry name" value="TSP1_CCN"/>
    <property type="match status" value="1"/>
</dbReference>
<keyword evidence="2" id="KW-0964">Secreted</keyword>
<keyword evidence="6" id="KW-0472">Membrane</keyword>
<keyword evidence="9" id="KW-1185">Reference proteome</keyword>
<dbReference type="GO" id="GO:0005178">
    <property type="term" value="F:integrin binding"/>
    <property type="evidence" value="ECO:0007669"/>
    <property type="project" value="TreeGrafter"/>
</dbReference>
<dbReference type="GO" id="GO:0008201">
    <property type="term" value="F:heparin binding"/>
    <property type="evidence" value="ECO:0007669"/>
    <property type="project" value="TreeGrafter"/>
</dbReference>
<dbReference type="GO" id="GO:0007165">
    <property type="term" value="P:signal transduction"/>
    <property type="evidence" value="ECO:0007669"/>
    <property type="project" value="InterPro"/>
</dbReference>
<evidence type="ECO:0000256" key="6">
    <source>
        <dbReference type="SAM" id="Phobius"/>
    </source>
</evidence>
<dbReference type="InterPro" id="IPR050941">
    <property type="entry name" value="CCN"/>
</dbReference>
<dbReference type="InterPro" id="IPR006208">
    <property type="entry name" value="Glyco_hormone_CN"/>
</dbReference>
<sequence>MLMVVMMLVVVMLVVMLVMMVVVMLVVMLVVVMLVVVLLVMMMVVVMLVVMLVVMMMVVMLVVMVVMMMVVVMLVVMMMVVMLVMIMVMVMLVVMLVMMMVVVMVVVMLVVVLLVMMMVVVMLVVMLVVVMLVVVLLVMMMVVMLVVMVVVMVVVMMVMVVMMFVEVVGVGCVLTERYGNASPSSPVQVQLHVRGRRGGLHAAVPAGAPPPPLVPRRALWRVPGRCCEQWLCDDHDARRPRKTAPRHTGAFGGCGLGVSTRISNVNARCWPEQESRLCNLRPCDVDLQPHIKEGKKCLAVYQPEAPVNFTLAGCVSARSYRPKYCGVCTDSRCCIPYKSKTIDISFQCPDGPGFSRQALWINACFCNLSCTNPNDIFADLDSYPDFSEIAN</sequence>
<keyword evidence="4" id="KW-1015">Disulfide bond</keyword>
<comment type="caution">
    <text evidence="5">Lacks conserved residue(s) required for the propagation of feature annotation.</text>
</comment>
<dbReference type="InterPro" id="IPR006207">
    <property type="entry name" value="Cys_knot_C"/>
</dbReference>
<feature type="transmembrane region" description="Helical" evidence="6">
    <location>
        <begin position="7"/>
        <end position="40"/>
    </location>
</feature>
<evidence type="ECO:0000259" key="7">
    <source>
        <dbReference type="PROSITE" id="PS01225"/>
    </source>
</evidence>
<dbReference type="PANTHER" id="PTHR11348">
    <property type="entry name" value="CONNECTIVE TISSUE GROWTH FACTOR-RELATED"/>
    <property type="match status" value="1"/>
</dbReference>
<dbReference type="AlphaFoldDB" id="A0A5N4CGR2"/>
<evidence type="ECO:0000256" key="5">
    <source>
        <dbReference type="PROSITE-ProRule" id="PRU00039"/>
    </source>
</evidence>
<gene>
    <name evidence="8" type="ORF">Cadr_000022831</name>
</gene>
<feature type="transmembrane region" description="Helical" evidence="6">
    <location>
        <begin position="83"/>
        <end position="107"/>
    </location>
</feature>
<evidence type="ECO:0000313" key="8">
    <source>
        <dbReference type="EMBL" id="KAB1258108.1"/>
    </source>
</evidence>
<comment type="subcellular location">
    <subcellularLocation>
        <location evidence="1">Secreted</location>
    </subcellularLocation>
</comment>
<feature type="transmembrane region" description="Helical" evidence="6">
    <location>
        <begin position="113"/>
        <end position="138"/>
    </location>
</feature>
<feature type="transmembrane region" description="Helical" evidence="6">
    <location>
        <begin position="145"/>
        <end position="165"/>
    </location>
</feature>
<evidence type="ECO:0000256" key="3">
    <source>
        <dbReference type="ARBA" id="ARBA00022729"/>
    </source>
</evidence>
<evidence type="ECO:0000256" key="2">
    <source>
        <dbReference type="ARBA" id="ARBA00022525"/>
    </source>
</evidence>
<dbReference type="SMART" id="SM00041">
    <property type="entry name" value="CT"/>
    <property type="match status" value="1"/>
</dbReference>
<dbReference type="EMBL" id="JWIN03000025">
    <property type="protein sequence ID" value="KAB1258108.1"/>
    <property type="molecule type" value="Genomic_DNA"/>
</dbReference>
<protein>
    <submittedName>
        <fullName evidence="8">WNT1-inducible-signaling pathway protein 1</fullName>
    </submittedName>
</protein>
<reference evidence="8 9" key="1">
    <citation type="journal article" date="2019" name="Mol. Ecol. Resour.">
        <title>Improving Illumina assemblies with Hi-C and long reads: an example with the North African dromedary.</title>
        <authorList>
            <person name="Elbers J.P."/>
            <person name="Rogers M.F."/>
            <person name="Perelman P.L."/>
            <person name="Proskuryakova A.A."/>
            <person name="Serdyukova N.A."/>
            <person name="Johnson W.E."/>
            <person name="Horin P."/>
            <person name="Corander J."/>
            <person name="Murphy D."/>
            <person name="Burger P.A."/>
        </authorList>
    </citation>
    <scope>NUCLEOTIDE SEQUENCE [LARGE SCALE GENOMIC DNA]</scope>
    <source>
        <strain evidence="8">Drom800</strain>
        <tissue evidence="8">Blood</tissue>
    </source>
</reference>
<dbReference type="GO" id="GO:0005615">
    <property type="term" value="C:extracellular space"/>
    <property type="evidence" value="ECO:0007669"/>
    <property type="project" value="TreeGrafter"/>
</dbReference>
<dbReference type="PANTHER" id="PTHR11348:SF4">
    <property type="entry name" value="CCN FAMILY MEMBER 4"/>
    <property type="match status" value="1"/>
</dbReference>
<dbReference type="PROSITE" id="PS01225">
    <property type="entry name" value="CTCK_2"/>
    <property type="match status" value="1"/>
</dbReference>
<dbReference type="Pfam" id="PF00007">
    <property type="entry name" value="Cys_knot"/>
    <property type="match status" value="1"/>
</dbReference>
<evidence type="ECO:0000313" key="9">
    <source>
        <dbReference type="Proteomes" id="UP000299084"/>
    </source>
</evidence>
<keyword evidence="3" id="KW-0732">Signal</keyword>
<dbReference type="InterPro" id="IPR043973">
    <property type="entry name" value="TSP1_CCN"/>
</dbReference>
<feature type="transmembrane region" description="Helical" evidence="6">
    <location>
        <begin position="46"/>
        <end position="76"/>
    </location>
</feature>
<dbReference type="GO" id="GO:0007155">
    <property type="term" value="P:cell adhesion"/>
    <property type="evidence" value="ECO:0007669"/>
    <property type="project" value="TreeGrafter"/>
</dbReference>
<dbReference type="GO" id="GO:0045597">
    <property type="term" value="P:positive regulation of cell differentiation"/>
    <property type="evidence" value="ECO:0007669"/>
    <property type="project" value="TreeGrafter"/>
</dbReference>
<evidence type="ECO:0000256" key="4">
    <source>
        <dbReference type="ARBA" id="ARBA00023157"/>
    </source>
</evidence>
<evidence type="ECO:0000256" key="1">
    <source>
        <dbReference type="ARBA" id="ARBA00004613"/>
    </source>
</evidence>